<dbReference type="RefSeq" id="WP_378293309.1">
    <property type="nucleotide sequence ID" value="NZ_JBHULE010000019.1"/>
</dbReference>
<comment type="caution">
    <text evidence="1">The sequence shown here is derived from an EMBL/GenBank/DDBJ whole genome shotgun (WGS) entry which is preliminary data.</text>
</comment>
<evidence type="ECO:0000313" key="1">
    <source>
        <dbReference type="EMBL" id="MFD2563675.1"/>
    </source>
</evidence>
<dbReference type="Proteomes" id="UP001597319">
    <property type="component" value="Unassembled WGS sequence"/>
</dbReference>
<keyword evidence="2" id="KW-1185">Reference proteome</keyword>
<name>A0ABW5LFX3_9FLAO</name>
<accession>A0ABW5LFX3</accession>
<evidence type="ECO:0000313" key="2">
    <source>
        <dbReference type="Proteomes" id="UP001597319"/>
    </source>
</evidence>
<organism evidence="1 2">
    <name type="scientific">Aquimarina rubra</name>
    <dbReference type="NCBI Taxonomy" id="1920033"/>
    <lineage>
        <taxon>Bacteria</taxon>
        <taxon>Pseudomonadati</taxon>
        <taxon>Bacteroidota</taxon>
        <taxon>Flavobacteriia</taxon>
        <taxon>Flavobacteriales</taxon>
        <taxon>Flavobacteriaceae</taxon>
        <taxon>Aquimarina</taxon>
    </lineage>
</organism>
<proteinExistence type="predicted"/>
<reference evidence="2" key="1">
    <citation type="journal article" date="2019" name="Int. J. Syst. Evol. Microbiol.">
        <title>The Global Catalogue of Microorganisms (GCM) 10K type strain sequencing project: providing services to taxonomists for standard genome sequencing and annotation.</title>
        <authorList>
            <consortium name="The Broad Institute Genomics Platform"/>
            <consortium name="The Broad Institute Genome Sequencing Center for Infectious Disease"/>
            <person name="Wu L."/>
            <person name="Ma J."/>
        </authorList>
    </citation>
    <scope>NUCLEOTIDE SEQUENCE [LARGE SCALE GENOMIC DNA]</scope>
    <source>
        <strain evidence="2">KCTC 52274</strain>
    </source>
</reference>
<dbReference type="EMBL" id="JBHULE010000019">
    <property type="protein sequence ID" value="MFD2563675.1"/>
    <property type="molecule type" value="Genomic_DNA"/>
</dbReference>
<gene>
    <name evidence="1" type="ORF">ACFSR1_13425</name>
</gene>
<protein>
    <submittedName>
        <fullName evidence="1">Uncharacterized protein</fullName>
    </submittedName>
</protein>
<sequence>MLTRQLALILLFLNFSCGQVQPTNEEIEKAFQEVNNKTLWKELEERVYSDQYYRGMMGGLDRDSKNFQKQKDSIWQLQLAVDYKNTKRMIDLTHRYGYLDPNRTGRPIRVWVLFHHAPKEYHQEIKALIEREYQAKRMDSIAYRMTLWHLNGRKGLPEGTGLQIIDNR</sequence>